<dbReference type="PANTHER" id="PTHR30061">
    <property type="entry name" value="MALTOSE-BINDING PERIPLASMIC PROTEIN"/>
    <property type="match status" value="1"/>
</dbReference>
<comment type="caution">
    <text evidence="5">The sequence shown here is derived from an EMBL/GenBank/DDBJ whole genome shotgun (WGS) entry which is preliminary data.</text>
</comment>
<reference evidence="6" key="1">
    <citation type="journal article" date="2019" name="Int. J. Syst. Evol. Microbiol.">
        <title>The Global Catalogue of Microorganisms (GCM) 10K type strain sequencing project: providing services to taxonomists for standard genome sequencing and annotation.</title>
        <authorList>
            <consortium name="The Broad Institute Genomics Platform"/>
            <consortium name="The Broad Institute Genome Sequencing Center for Infectious Disease"/>
            <person name="Wu L."/>
            <person name="Ma J."/>
        </authorList>
    </citation>
    <scope>NUCLEOTIDE SEQUENCE [LARGE SCALE GENOMIC DNA]</scope>
    <source>
        <strain evidence="6">CGMCC 1.15277</strain>
    </source>
</reference>
<dbReference type="EMBL" id="JBHSUA010000019">
    <property type="protein sequence ID" value="MFC6397290.1"/>
    <property type="molecule type" value="Genomic_DNA"/>
</dbReference>
<dbReference type="SUPFAM" id="SSF53850">
    <property type="entry name" value="Periplasmic binding protein-like II"/>
    <property type="match status" value="1"/>
</dbReference>
<name>A0ABW1X1D4_9ACTN</name>
<dbReference type="PANTHER" id="PTHR30061:SF50">
    <property type="entry name" value="MALTOSE_MALTODEXTRIN-BINDING PERIPLASMIC PROTEIN"/>
    <property type="match status" value="1"/>
</dbReference>
<sequence length="422" mass="43292">MKIKQTLAAVATLGAVAALSACGGGSGFDSGSGTASGSGAASAAAKESPTTKEVSVLIGSSGDAETKAVTDAVAAWSKDSGITAKVVVASDLVQQATQGFAAGTPADVVYTSTDAFAGWVKAGNLYAYGDQLSNADDFYPGLKEAFTASDGKFYCAPKDFSTLQLVINDKLWKAAGLTEADYPKTWDDLATVGKKLTQGKVKGLTFSPEIQRVGAFLAQGGGGLVTDGKATANSDANVEALTWVKQALTDGWAATSADLGAGWGGEAFGKQQAAMVIEGNWITGAMQSDYSDVGYTAVELPEGKAKGTLQYTNCWGVTAKSDNIGGAVSLVEYLTTKEQQLAFAKAFGVMPSIQSAKSEWSAANPKMVPFINGADYAQNLPAQVGAADVIKDLNAQLSQLKAKDPKVILDSVQTNLEPVVAG</sequence>
<protein>
    <submittedName>
        <fullName evidence="5">Extracellular solute-binding protein</fullName>
    </submittedName>
</protein>
<dbReference type="InterPro" id="IPR006059">
    <property type="entry name" value="SBP"/>
</dbReference>
<dbReference type="Gene3D" id="3.40.190.10">
    <property type="entry name" value="Periplasmic binding protein-like II"/>
    <property type="match status" value="1"/>
</dbReference>
<gene>
    <name evidence="5" type="ORF">ACFP57_09900</name>
</gene>
<evidence type="ECO:0000256" key="2">
    <source>
        <dbReference type="ARBA" id="ARBA00022448"/>
    </source>
</evidence>
<organism evidence="5 6">
    <name type="scientific">Luteococcus sanguinis</name>
    <dbReference type="NCBI Taxonomy" id="174038"/>
    <lineage>
        <taxon>Bacteria</taxon>
        <taxon>Bacillati</taxon>
        <taxon>Actinomycetota</taxon>
        <taxon>Actinomycetes</taxon>
        <taxon>Propionibacteriales</taxon>
        <taxon>Propionibacteriaceae</taxon>
        <taxon>Luteococcus</taxon>
    </lineage>
</organism>
<feature type="signal peptide" evidence="4">
    <location>
        <begin position="1"/>
        <end position="20"/>
    </location>
</feature>
<comment type="similarity">
    <text evidence="1">Belongs to the bacterial solute-binding protein 1 family.</text>
</comment>
<evidence type="ECO:0000256" key="1">
    <source>
        <dbReference type="ARBA" id="ARBA00008520"/>
    </source>
</evidence>
<dbReference type="PROSITE" id="PS51257">
    <property type="entry name" value="PROKAR_LIPOPROTEIN"/>
    <property type="match status" value="1"/>
</dbReference>
<evidence type="ECO:0000313" key="5">
    <source>
        <dbReference type="EMBL" id="MFC6397290.1"/>
    </source>
</evidence>
<feature type="chain" id="PRO_5046990154" evidence="4">
    <location>
        <begin position="21"/>
        <end position="422"/>
    </location>
</feature>
<keyword evidence="6" id="KW-1185">Reference proteome</keyword>
<dbReference type="Proteomes" id="UP001596266">
    <property type="component" value="Unassembled WGS sequence"/>
</dbReference>
<keyword evidence="2" id="KW-0813">Transport</keyword>
<dbReference type="Pfam" id="PF01547">
    <property type="entry name" value="SBP_bac_1"/>
    <property type="match status" value="1"/>
</dbReference>
<evidence type="ECO:0000256" key="4">
    <source>
        <dbReference type="SAM" id="SignalP"/>
    </source>
</evidence>
<evidence type="ECO:0000313" key="6">
    <source>
        <dbReference type="Proteomes" id="UP001596266"/>
    </source>
</evidence>
<proteinExistence type="inferred from homology"/>
<dbReference type="RefSeq" id="WP_343886538.1">
    <property type="nucleotide sequence ID" value="NZ_BAAAKI010000016.1"/>
</dbReference>
<keyword evidence="3 4" id="KW-0732">Signal</keyword>
<evidence type="ECO:0000256" key="3">
    <source>
        <dbReference type="ARBA" id="ARBA00022729"/>
    </source>
</evidence>
<accession>A0ABW1X1D4</accession>